<evidence type="ECO:0000256" key="7">
    <source>
        <dbReference type="ARBA" id="ARBA00023180"/>
    </source>
</evidence>
<keyword evidence="12" id="KW-1185">Reference proteome</keyword>
<dbReference type="Gene3D" id="2.60.120.200">
    <property type="match status" value="1"/>
</dbReference>
<dbReference type="InterPro" id="IPR051360">
    <property type="entry name" value="Neuronal_Pentraxin_Related"/>
</dbReference>
<feature type="disulfide bond" evidence="8">
    <location>
        <begin position="9"/>
        <end position="18"/>
    </location>
</feature>
<keyword evidence="4" id="KW-0677">Repeat</keyword>
<dbReference type="SMART" id="SM00179">
    <property type="entry name" value="EGF_CA"/>
    <property type="match status" value="1"/>
</dbReference>
<accession>A0A9W9YYU5</accession>
<dbReference type="Proteomes" id="UP001163046">
    <property type="component" value="Unassembled WGS sequence"/>
</dbReference>
<evidence type="ECO:0000259" key="10">
    <source>
        <dbReference type="PROSITE" id="PS51828"/>
    </source>
</evidence>
<dbReference type="PRINTS" id="PR00895">
    <property type="entry name" value="PENTAXIN"/>
</dbReference>
<dbReference type="SMART" id="SM00181">
    <property type="entry name" value="EGF"/>
    <property type="match status" value="1"/>
</dbReference>
<dbReference type="Gene3D" id="2.10.25.10">
    <property type="entry name" value="Laminin"/>
    <property type="match status" value="1"/>
</dbReference>
<dbReference type="PANTHER" id="PTHR19277:SF125">
    <property type="entry name" value="B6"/>
    <property type="match status" value="1"/>
</dbReference>
<dbReference type="PROSITE" id="PS00010">
    <property type="entry name" value="ASX_HYDROXYL"/>
    <property type="match status" value="1"/>
</dbReference>
<proteinExistence type="predicted"/>
<feature type="domain" description="Pentraxin (PTX)" evidence="10">
    <location>
        <begin position="60"/>
        <end position="270"/>
    </location>
</feature>
<dbReference type="PROSITE" id="PS00022">
    <property type="entry name" value="EGF_1"/>
    <property type="match status" value="2"/>
</dbReference>
<name>A0A9W9YYU5_9CNID</name>
<keyword evidence="8" id="KW-0245">EGF-like domain</keyword>
<evidence type="ECO:0000256" key="3">
    <source>
        <dbReference type="ARBA" id="ARBA00022729"/>
    </source>
</evidence>
<dbReference type="SMART" id="SM00159">
    <property type="entry name" value="PTX"/>
    <property type="match status" value="1"/>
</dbReference>
<dbReference type="Pfam" id="PF00354">
    <property type="entry name" value="Pentaxin"/>
    <property type="match status" value="1"/>
</dbReference>
<dbReference type="SUPFAM" id="SSF57196">
    <property type="entry name" value="EGF/Laminin"/>
    <property type="match status" value="1"/>
</dbReference>
<evidence type="ECO:0000313" key="12">
    <source>
        <dbReference type="Proteomes" id="UP001163046"/>
    </source>
</evidence>
<evidence type="ECO:0000256" key="5">
    <source>
        <dbReference type="ARBA" id="ARBA00022837"/>
    </source>
</evidence>
<dbReference type="EMBL" id="MU826850">
    <property type="protein sequence ID" value="KAJ7371254.1"/>
    <property type="molecule type" value="Genomic_DNA"/>
</dbReference>
<dbReference type="InterPro" id="IPR001759">
    <property type="entry name" value="PTX_dom"/>
</dbReference>
<feature type="domain" description="EGF-like" evidence="9">
    <location>
        <begin position="21"/>
        <end position="57"/>
    </location>
</feature>
<gene>
    <name evidence="11" type="ORF">OS493_027368</name>
</gene>
<dbReference type="InterPro" id="IPR018097">
    <property type="entry name" value="EGF_Ca-bd_CS"/>
</dbReference>
<dbReference type="PROSITE" id="PS01186">
    <property type="entry name" value="EGF_2"/>
    <property type="match status" value="1"/>
</dbReference>
<comment type="cofactor">
    <cofactor evidence="1">
        <name>Ca(2+)</name>
        <dbReference type="ChEBI" id="CHEBI:29108"/>
    </cofactor>
</comment>
<dbReference type="SUPFAM" id="SSF49899">
    <property type="entry name" value="Concanavalin A-like lectins/glucanases"/>
    <property type="match status" value="1"/>
</dbReference>
<dbReference type="InterPro" id="IPR000152">
    <property type="entry name" value="EGF-type_Asp/Asn_hydroxyl_site"/>
</dbReference>
<dbReference type="FunFam" id="2.10.25.10:FF:000472">
    <property type="entry name" value="Uncharacterized protein, isoform A"/>
    <property type="match status" value="1"/>
</dbReference>
<comment type="caution">
    <text evidence="11">The sequence shown here is derived from an EMBL/GenBank/DDBJ whole genome shotgun (WGS) entry which is preliminary data.</text>
</comment>
<dbReference type="PROSITE" id="PS51828">
    <property type="entry name" value="PTX_2"/>
    <property type="match status" value="1"/>
</dbReference>
<evidence type="ECO:0000256" key="8">
    <source>
        <dbReference type="PROSITE-ProRule" id="PRU00076"/>
    </source>
</evidence>
<dbReference type="Pfam" id="PF00008">
    <property type="entry name" value="EGF"/>
    <property type="match status" value="1"/>
</dbReference>
<keyword evidence="6 8" id="KW-1015">Disulfide bond</keyword>
<reference evidence="11" key="1">
    <citation type="submission" date="2023-01" db="EMBL/GenBank/DDBJ databases">
        <title>Genome assembly of the deep-sea coral Lophelia pertusa.</title>
        <authorList>
            <person name="Herrera S."/>
            <person name="Cordes E."/>
        </authorList>
    </citation>
    <scope>NUCLEOTIDE SEQUENCE</scope>
    <source>
        <strain evidence="11">USNM1676648</strain>
        <tissue evidence="11">Polyp</tissue>
    </source>
</reference>
<evidence type="ECO:0000256" key="1">
    <source>
        <dbReference type="ARBA" id="ARBA00001913"/>
    </source>
</evidence>
<dbReference type="PRINTS" id="PR00010">
    <property type="entry name" value="EGFBLOOD"/>
</dbReference>
<evidence type="ECO:0000256" key="2">
    <source>
        <dbReference type="ARBA" id="ARBA00022723"/>
    </source>
</evidence>
<dbReference type="OrthoDB" id="6018410at2759"/>
<dbReference type="PROSITE" id="PS50026">
    <property type="entry name" value="EGF_3"/>
    <property type="match status" value="2"/>
</dbReference>
<dbReference type="PROSITE" id="PS01187">
    <property type="entry name" value="EGF_CA"/>
    <property type="match status" value="1"/>
</dbReference>
<comment type="caution">
    <text evidence="8">Lacks conserved residue(s) required for the propagation of feature annotation.</text>
</comment>
<dbReference type="InterPro" id="IPR000742">
    <property type="entry name" value="EGF"/>
</dbReference>
<dbReference type="InterPro" id="IPR001881">
    <property type="entry name" value="EGF-like_Ca-bd_dom"/>
</dbReference>
<sequence>MSYGHQCTCAAGFEGSQCQTNINECSSAPCQNNGHCVDQTNGYKCYCKPSFKGTNCETEISTDFDMEFRRQLGVGTSVVEMRQELKAFTVAFWMKVDPSQLDPGTPISYAVQDGAKLEDNALTIHDYNGFNIWVNGQKASTNVAANDGGWHHVALIWLSLSGAWKVYKDGSLVRQNDINTDAFQKGQRIASGGSFVLGQEQDAIAANYSANEAFIGKMSQMNVWSYELPEKDIADMARHANSLIGNVVGWSDFYDPADVGIYKITPSAARTGELSHRYNPSPVVVV</sequence>
<keyword evidence="3" id="KW-0732">Signal</keyword>
<dbReference type="PANTHER" id="PTHR19277">
    <property type="entry name" value="PENTRAXIN"/>
    <property type="match status" value="1"/>
</dbReference>
<feature type="domain" description="EGF-like" evidence="9">
    <location>
        <begin position="1"/>
        <end position="19"/>
    </location>
</feature>
<dbReference type="InterPro" id="IPR013320">
    <property type="entry name" value="ConA-like_dom_sf"/>
</dbReference>
<keyword evidence="5" id="KW-0106">Calcium</keyword>
<feature type="disulfide bond" evidence="8">
    <location>
        <begin position="47"/>
        <end position="56"/>
    </location>
</feature>
<dbReference type="AlphaFoldDB" id="A0A9W9YYU5"/>
<dbReference type="GO" id="GO:0005509">
    <property type="term" value="F:calcium ion binding"/>
    <property type="evidence" value="ECO:0007669"/>
    <property type="project" value="InterPro"/>
</dbReference>
<organism evidence="11 12">
    <name type="scientific">Desmophyllum pertusum</name>
    <dbReference type="NCBI Taxonomy" id="174260"/>
    <lineage>
        <taxon>Eukaryota</taxon>
        <taxon>Metazoa</taxon>
        <taxon>Cnidaria</taxon>
        <taxon>Anthozoa</taxon>
        <taxon>Hexacorallia</taxon>
        <taxon>Scleractinia</taxon>
        <taxon>Caryophylliina</taxon>
        <taxon>Caryophylliidae</taxon>
        <taxon>Desmophyllum</taxon>
    </lineage>
</organism>
<evidence type="ECO:0000256" key="4">
    <source>
        <dbReference type="ARBA" id="ARBA00022737"/>
    </source>
</evidence>
<evidence type="ECO:0000256" key="6">
    <source>
        <dbReference type="ARBA" id="ARBA00023157"/>
    </source>
</evidence>
<evidence type="ECO:0000259" key="9">
    <source>
        <dbReference type="PROSITE" id="PS50026"/>
    </source>
</evidence>
<protein>
    <submittedName>
        <fullName evidence="11">Uncharacterized protein</fullName>
    </submittedName>
</protein>
<keyword evidence="2" id="KW-0479">Metal-binding</keyword>
<dbReference type="CDD" id="cd00054">
    <property type="entry name" value="EGF_CA"/>
    <property type="match status" value="1"/>
</dbReference>
<keyword evidence="7" id="KW-0325">Glycoprotein</keyword>
<evidence type="ECO:0000313" key="11">
    <source>
        <dbReference type="EMBL" id="KAJ7371254.1"/>
    </source>
</evidence>